<comment type="caution">
    <text evidence="1">The sequence shown here is derived from an EMBL/GenBank/DDBJ whole genome shotgun (WGS) entry which is preliminary data.</text>
</comment>
<dbReference type="Proteomes" id="UP000245056">
    <property type="component" value="Unassembled WGS sequence"/>
</dbReference>
<proteinExistence type="predicted"/>
<evidence type="ECO:0000313" key="1">
    <source>
        <dbReference type="EMBL" id="PWE41108.1"/>
    </source>
</evidence>
<sequence length="117" mass="13108">MVRILMSVSEIFEVCEVTSDDVLTGLVPKLGKKIKHKVAHNGVVIAYCLNKEHAGSLKDWLDLQDLTVVLKERDDVGIKIRSKFKHFVASVFYKSLVVPLQDIMFTPKPSTPANELS</sequence>
<organism evidence="1 2">
    <name type="scientific">Pseudomonas prosekii</name>
    <dbReference type="NCBI Taxonomy" id="1148509"/>
    <lineage>
        <taxon>Bacteria</taxon>
        <taxon>Pseudomonadati</taxon>
        <taxon>Pseudomonadota</taxon>
        <taxon>Gammaproteobacteria</taxon>
        <taxon>Pseudomonadales</taxon>
        <taxon>Pseudomonadaceae</taxon>
        <taxon>Pseudomonas</taxon>
    </lineage>
</organism>
<gene>
    <name evidence="1" type="ORF">C9I49_22165</name>
</gene>
<protein>
    <submittedName>
        <fullName evidence="1">Uncharacterized protein</fullName>
    </submittedName>
</protein>
<evidence type="ECO:0000313" key="2">
    <source>
        <dbReference type="Proteomes" id="UP000245056"/>
    </source>
</evidence>
<accession>A0A2U2D330</accession>
<reference evidence="1 2" key="1">
    <citation type="submission" date="2018-05" db="EMBL/GenBank/DDBJ databases">
        <title>Genome sequences of two Antarctic strains of Pseudomonas prosekii: insights into adaptation to extreme conditions.</title>
        <authorList>
            <person name="Snopkova K."/>
            <person name="Dufkova K."/>
            <person name="Cejkova D."/>
            <person name="Sedlacek I."/>
            <person name="Smajs D."/>
        </authorList>
    </citation>
    <scope>NUCLEOTIDE SEQUENCE [LARGE SCALE GENOMIC DNA]</scope>
    <source>
        <strain evidence="1 2">P2673</strain>
    </source>
</reference>
<dbReference type="AlphaFoldDB" id="A0A2U2D330"/>
<name>A0A2U2D330_9PSED</name>
<dbReference type="EMBL" id="QFAW01000037">
    <property type="protein sequence ID" value="PWE41108.1"/>
    <property type="molecule type" value="Genomic_DNA"/>
</dbReference>